<gene>
    <name evidence="1" type="ORF">CesoFtcFv8_021617</name>
</gene>
<organism evidence="1 2">
    <name type="scientific">Champsocephalus esox</name>
    <name type="common">pike icefish</name>
    <dbReference type="NCBI Taxonomy" id="159716"/>
    <lineage>
        <taxon>Eukaryota</taxon>
        <taxon>Metazoa</taxon>
        <taxon>Chordata</taxon>
        <taxon>Craniata</taxon>
        <taxon>Vertebrata</taxon>
        <taxon>Euteleostomi</taxon>
        <taxon>Actinopterygii</taxon>
        <taxon>Neopterygii</taxon>
        <taxon>Teleostei</taxon>
        <taxon>Neoteleostei</taxon>
        <taxon>Acanthomorphata</taxon>
        <taxon>Eupercaria</taxon>
        <taxon>Perciformes</taxon>
        <taxon>Notothenioidei</taxon>
        <taxon>Channichthyidae</taxon>
        <taxon>Champsocephalus</taxon>
    </lineage>
</organism>
<comment type="caution">
    <text evidence="1">The sequence shown here is derived from an EMBL/GenBank/DDBJ whole genome shotgun (WGS) entry which is preliminary data.</text>
</comment>
<dbReference type="AlphaFoldDB" id="A0AAN8B8U7"/>
<sequence length="70" mass="7861">MRSARRRKDPTLSRSFRETLTRTHRDNASLPFNAFFMHALESEQQFPAAICLENGSRSVGLAGSTRYGTG</sequence>
<keyword evidence="2" id="KW-1185">Reference proteome</keyword>
<reference evidence="1 2" key="1">
    <citation type="journal article" date="2023" name="Mol. Biol. Evol.">
        <title>Genomics of Secondarily Temperate Adaptation in the Only Non-Antarctic Icefish.</title>
        <authorList>
            <person name="Rivera-Colon A.G."/>
            <person name="Rayamajhi N."/>
            <person name="Minhas B.F."/>
            <person name="Madrigal G."/>
            <person name="Bilyk K.T."/>
            <person name="Yoon V."/>
            <person name="Hune M."/>
            <person name="Gregory S."/>
            <person name="Cheng C.H.C."/>
            <person name="Catchen J.M."/>
        </authorList>
    </citation>
    <scope>NUCLEOTIDE SEQUENCE [LARGE SCALE GENOMIC DNA]</scope>
    <source>
        <strain evidence="1">JC2023a</strain>
    </source>
</reference>
<dbReference type="EMBL" id="JAULUE010002063">
    <property type="protein sequence ID" value="KAK5880738.1"/>
    <property type="molecule type" value="Genomic_DNA"/>
</dbReference>
<dbReference type="Proteomes" id="UP001335648">
    <property type="component" value="Unassembled WGS sequence"/>
</dbReference>
<name>A0AAN8B8U7_9TELE</name>
<evidence type="ECO:0000313" key="1">
    <source>
        <dbReference type="EMBL" id="KAK5880738.1"/>
    </source>
</evidence>
<protein>
    <submittedName>
        <fullName evidence="1">Uncharacterized protein</fullName>
    </submittedName>
</protein>
<evidence type="ECO:0000313" key="2">
    <source>
        <dbReference type="Proteomes" id="UP001335648"/>
    </source>
</evidence>
<proteinExistence type="predicted"/>
<accession>A0AAN8B8U7</accession>